<dbReference type="AlphaFoldDB" id="A0AAD7K0U3"/>
<dbReference type="EMBL" id="JARJLG010000013">
    <property type="protein sequence ID" value="KAJ7775954.1"/>
    <property type="molecule type" value="Genomic_DNA"/>
</dbReference>
<evidence type="ECO:0000313" key="2">
    <source>
        <dbReference type="Proteomes" id="UP001215280"/>
    </source>
</evidence>
<proteinExistence type="predicted"/>
<name>A0AAD7K0U3_9AGAR</name>
<evidence type="ECO:0000313" key="1">
    <source>
        <dbReference type="EMBL" id="KAJ7775954.1"/>
    </source>
</evidence>
<gene>
    <name evidence="1" type="ORF">DFH07DRAFT_766893</name>
</gene>
<comment type="caution">
    <text evidence="1">The sequence shown here is derived from an EMBL/GenBank/DDBJ whole genome shotgun (WGS) entry which is preliminary data.</text>
</comment>
<accession>A0AAD7K0U3</accession>
<keyword evidence="2" id="KW-1185">Reference proteome</keyword>
<organism evidence="1 2">
    <name type="scientific">Mycena maculata</name>
    <dbReference type="NCBI Taxonomy" id="230809"/>
    <lineage>
        <taxon>Eukaryota</taxon>
        <taxon>Fungi</taxon>
        <taxon>Dikarya</taxon>
        <taxon>Basidiomycota</taxon>
        <taxon>Agaricomycotina</taxon>
        <taxon>Agaricomycetes</taxon>
        <taxon>Agaricomycetidae</taxon>
        <taxon>Agaricales</taxon>
        <taxon>Marasmiineae</taxon>
        <taxon>Mycenaceae</taxon>
        <taxon>Mycena</taxon>
    </lineage>
</organism>
<sequence>MSLCEAGFGRERGMSGGSGTQVLYGCSILTCWQLSNVQNKYTLEARQEGSYEETSLFFAIVDLLDPINLKPDDDDEPEKLGETLPHDDSDRFRCWGCLTNIRSIISAVLVGKEAFVKCHMDMLTTCMHCAWVSSALVTAPSVPSDGINLCQVSHTFKLMPVG</sequence>
<dbReference type="Proteomes" id="UP001215280">
    <property type="component" value="Unassembled WGS sequence"/>
</dbReference>
<protein>
    <submittedName>
        <fullName evidence="1">Uncharacterized protein</fullName>
    </submittedName>
</protein>
<reference evidence="1" key="1">
    <citation type="submission" date="2023-03" db="EMBL/GenBank/DDBJ databases">
        <title>Massive genome expansion in bonnet fungi (Mycena s.s.) driven by repeated elements and novel gene families across ecological guilds.</title>
        <authorList>
            <consortium name="Lawrence Berkeley National Laboratory"/>
            <person name="Harder C.B."/>
            <person name="Miyauchi S."/>
            <person name="Viragh M."/>
            <person name="Kuo A."/>
            <person name="Thoen E."/>
            <person name="Andreopoulos B."/>
            <person name="Lu D."/>
            <person name="Skrede I."/>
            <person name="Drula E."/>
            <person name="Henrissat B."/>
            <person name="Morin E."/>
            <person name="Kohler A."/>
            <person name="Barry K."/>
            <person name="LaButti K."/>
            <person name="Morin E."/>
            <person name="Salamov A."/>
            <person name="Lipzen A."/>
            <person name="Mereny Z."/>
            <person name="Hegedus B."/>
            <person name="Baldrian P."/>
            <person name="Stursova M."/>
            <person name="Weitz H."/>
            <person name="Taylor A."/>
            <person name="Grigoriev I.V."/>
            <person name="Nagy L.G."/>
            <person name="Martin F."/>
            <person name="Kauserud H."/>
        </authorList>
    </citation>
    <scope>NUCLEOTIDE SEQUENCE</scope>
    <source>
        <strain evidence="1">CBHHK188m</strain>
    </source>
</reference>